<evidence type="ECO:0000313" key="11">
    <source>
        <dbReference type="Proteomes" id="UP000608071"/>
    </source>
</evidence>
<protein>
    <submittedName>
        <fullName evidence="10">Amino acid ABC transporter permease</fullName>
    </submittedName>
</protein>
<keyword evidence="3" id="KW-1003">Cell membrane</keyword>
<dbReference type="CDD" id="cd06261">
    <property type="entry name" value="TM_PBP2"/>
    <property type="match status" value="1"/>
</dbReference>
<evidence type="ECO:0000259" key="9">
    <source>
        <dbReference type="PROSITE" id="PS50928"/>
    </source>
</evidence>
<feature type="transmembrane region" description="Helical" evidence="8">
    <location>
        <begin position="55"/>
        <end position="79"/>
    </location>
</feature>
<keyword evidence="2 8" id="KW-0813">Transport</keyword>
<name>A0ABR8T4I8_9BACL</name>
<dbReference type="InterPro" id="IPR000515">
    <property type="entry name" value="MetI-like"/>
</dbReference>
<dbReference type="PANTHER" id="PTHR30614">
    <property type="entry name" value="MEMBRANE COMPONENT OF AMINO ACID ABC TRANSPORTER"/>
    <property type="match status" value="1"/>
</dbReference>
<keyword evidence="11" id="KW-1185">Reference proteome</keyword>
<keyword evidence="5" id="KW-0029">Amino-acid transport</keyword>
<dbReference type="PROSITE" id="PS50928">
    <property type="entry name" value="ABC_TM1"/>
    <property type="match status" value="1"/>
</dbReference>
<feature type="domain" description="ABC transmembrane type-1" evidence="9">
    <location>
        <begin position="17"/>
        <end position="209"/>
    </location>
</feature>
<gene>
    <name evidence="10" type="ORF">H9647_20830</name>
</gene>
<comment type="caution">
    <text evidence="10">The sequence shown here is derived from an EMBL/GenBank/DDBJ whole genome shotgun (WGS) entry which is preliminary data.</text>
</comment>
<dbReference type="Pfam" id="PF00528">
    <property type="entry name" value="BPD_transp_1"/>
    <property type="match status" value="1"/>
</dbReference>
<sequence>MTLDYLWSITLPMLEGARTTLLLFFAAIILSIPIGFLFTLMANSKFKLVSAFAHTYIYVMRGTPLLLQLLFFCYGLPMLPVVGEHLVMDRAVAAGFAFVLNYAAYFAEIFRGGLLSIDKGQYEASQVLGLNKFQTLTKVILPQMIRVVLPSTANESITLVKDTALLYAVAVPEVLHFAQTAVNRDFTIVPFAIAAIIYLLMTLVLTLVFKALERKYKFE</sequence>
<proteinExistence type="inferred from homology"/>
<dbReference type="InterPro" id="IPR035906">
    <property type="entry name" value="MetI-like_sf"/>
</dbReference>
<dbReference type="InterPro" id="IPR043429">
    <property type="entry name" value="ArtM/GltK/GlnP/TcyL/YhdX-like"/>
</dbReference>
<dbReference type="RefSeq" id="WP_191803687.1">
    <property type="nucleotide sequence ID" value="NZ_JACSQL010000013.1"/>
</dbReference>
<evidence type="ECO:0000256" key="7">
    <source>
        <dbReference type="ARBA" id="ARBA00023136"/>
    </source>
</evidence>
<evidence type="ECO:0000256" key="2">
    <source>
        <dbReference type="ARBA" id="ARBA00022448"/>
    </source>
</evidence>
<keyword evidence="7 8" id="KW-0472">Membrane</keyword>
<feature type="transmembrane region" description="Helical" evidence="8">
    <location>
        <begin position="91"/>
        <end position="110"/>
    </location>
</feature>
<evidence type="ECO:0000256" key="6">
    <source>
        <dbReference type="ARBA" id="ARBA00022989"/>
    </source>
</evidence>
<evidence type="ECO:0000256" key="3">
    <source>
        <dbReference type="ARBA" id="ARBA00022475"/>
    </source>
</evidence>
<comment type="similarity">
    <text evidence="8">Belongs to the binding-protein-dependent transport system permease family.</text>
</comment>
<keyword evidence="6 8" id="KW-1133">Transmembrane helix</keyword>
<evidence type="ECO:0000256" key="5">
    <source>
        <dbReference type="ARBA" id="ARBA00022970"/>
    </source>
</evidence>
<evidence type="ECO:0000256" key="4">
    <source>
        <dbReference type="ARBA" id="ARBA00022692"/>
    </source>
</evidence>
<comment type="subcellular location">
    <subcellularLocation>
        <location evidence="1 8">Cell membrane</location>
        <topology evidence="1 8">Multi-pass membrane protein</topology>
    </subcellularLocation>
</comment>
<feature type="transmembrane region" description="Helical" evidence="8">
    <location>
        <begin position="20"/>
        <end position="43"/>
    </location>
</feature>
<dbReference type="EMBL" id="JACSQL010000013">
    <property type="protein sequence ID" value="MBD7970515.1"/>
    <property type="molecule type" value="Genomic_DNA"/>
</dbReference>
<dbReference type="InterPro" id="IPR010065">
    <property type="entry name" value="AA_ABC_transptr_permease_3TM"/>
</dbReference>
<dbReference type="NCBIfam" id="TIGR01726">
    <property type="entry name" value="HEQRo_perm_3TM"/>
    <property type="match status" value="1"/>
</dbReference>
<reference evidence="10 11" key="1">
    <citation type="submission" date="2020-08" db="EMBL/GenBank/DDBJ databases">
        <title>A Genomic Blueprint of the Chicken Gut Microbiome.</title>
        <authorList>
            <person name="Gilroy R."/>
            <person name="Ravi A."/>
            <person name="Getino M."/>
            <person name="Pursley I."/>
            <person name="Horton D.L."/>
            <person name="Alikhan N.-F."/>
            <person name="Baker D."/>
            <person name="Gharbi K."/>
            <person name="Hall N."/>
            <person name="Watson M."/>
            <person name="Adriaenssens E.M."/>
            <person name="Foster-Nyarko E."/>
            <person name="Jarju S."/>
            <person name="Secka A."/>
            <person name="Antonio M."/>
            <person name="Oren A."/>
            <person name="Chaudhuri R."/>
            <person name="La Ragione R.M."/>
            <person name="Hildebrand F."/>
            <person name="Pallen M.J."/>
        </authorList>
    </citation>
    <scope>NUCLEOTIDE SEQUENCE [LARGE SCALE GENOMIC DNA]</scope>
    <source>
        <strain evidence="10 11">Sa2BVA9</strain>
    </source>
</reference>
<feature type="transmembrane region" description="Helical" evidence="8">
    <location>
        <begin position="188"/>
        <end position="209"/>
    </location>
</feature>
<evidence type="ECO:0000313" key="10">
    <source>
        <dbReference type="EMBL" id="MBD7970515.1"/>
    </source>
</evidence>
<evidence type="ECO:0000256" key="8">
    <source>
        <dbReference type="RuleBase" id="RU363032"/>
    </source>
</evidence>
<dbReference type="SUPFAM" id="SSF161098">
    <property type="entry name" value="MetI-like"/>
    <property type="match status" value="1"/>
</dbReference>
<accession>A0ABR8T4I8</accession>
<evidence type="ECO:0000256" key="1">
    <source>
        <dbReference type="ARBA" id="ARBA00004651"/>
    </source>
</evidence>
<keyword evidence="4 8" id="KW-0812">Transmembrane</keyword>
<dbReference type="Proteomes" id="UP000608071">
    <property type="component" value="Unassembled WGS sequence"/>
</dbReference>
<dbReference type="PANTHER" id="PTHR30614:SF0">
    <property type="entry name" value="L-CYSTINE TRANSPORT SYSTEM PERMEASE PROTEIN TCYL"/>
    <property type="match status" value="1"/>
</dbReference>
<organism evidence="10 11">
    <name type="scientific">Paenibacillus gallinarum</name>
    <dbReference type="NCBI Taxonomy" id="2762232"/>
    <lineage>
        <taxon>Bacteria</taxon>
        <taxon>Bacillati</taxon>
        <taxon>Bacillota</taxon>
        <taxon>Bacilli</taxon>
        <taxon>Bacillales</taxon>
        <taxon>Paenibacillaceae</taxon>
        <taxon>Paenibacillus</taxon>
    </lineage>
</organism>
<dbReference type="Gene3D" id="1.10.3720.10">
    <property type="entry name" value="MetI-like"/>
    <property type="match status" value="1"/>
</dbReference>